<feature type="domain" description="DUF6699" evidence="2">
    <location>
        <begin position="181"/>
        <end position="271"/>
    </location>
</feature>
<feature type="compositionally biased region" description="Basic and acidic residues" evidence="1">
    <location>
        <begin position="10"/>
        <end position="25"/>
    </location>
</feature>
<evidence type="ECO:0000313" key="4">
    <source>
        <dbReference type="Proteomes" id="UP000298390"/>
    </source>
</evidence>
<evidence type="ECO:0000256" key="1">
    <source>
        <dbReference type="SAM" id="MobiDB-lite"/>
    </source>
</evidence>
<accession>A0A4Y9YQB9</accession>
<dbReference type="EMBL" id="SEKV01000116">
    <property type="protein sequence ID" value="TFY63877.1"/>
    <property type="molecule type" value="Genomic_DNA"/>
</dbReference>
<organism evidence="3 4">
    <name type="scientific">Rhodofomes roseus</name>
    <dbReference type="NCBI Taxonomy" id="34475"/>
    <lineage>
        <taxon>Eukaryota</taxon>
        <taxon>Fungi</taxon>
        <taxon>Dikarya</taxon>
        <taxon>Basidiomycota</taxon>
        <taxon>Agaricomycotina</taxon>
        <taxon>Agaricomycetes</taxon>
        <taxon>Polyporales</taxon>
        <taxon>Rhodofomes</taxon>
    </lineage>
</organism>
<reference evidence="3 4" key="1">
    <citation type="submission" date="2019-01" db="EMBL/GenBank/DDBJ databases">
        <title>Genome sequencing of the rare red list fungi Fomitopsis rosea.</title>
        <authorList>
            <person name="Buettner E."/>
            <person name="Kellner H."/>
        </authorList>
    </citation>
    <scope>NUCLEOTIDE SEQUENCE [LARGE SCALE GENOMIC DNA]</scope>
    <source>
        <strain evidence="3 4">DSM 105464</strain>
    </source>
</reference>
<sequence>MSHRWQVSGREADRDSRSPALEHRGTAGAVPLAARPAPLRTRCYTRNWAKIAPLTRTVLVAASHFTRPLHYPALRAHRHDYSAPTSPIRRRGKHSEPHLHVPENTLQPCLEPELGGPLNSANGYVLPFARRPAPTDDAALASSDLDRPSSVSSFRAPAQAGMPVPVSAVLASATNGGKPRIKWDMACDPLRWAYDRELKDTGLSLVLSEPAASPDVARLLVTISGASYPYEIFVERPTSLTAPLYVSIRDVLVAIFDNLWRSVTAAEQQGAAQQNPPAGVEGGER</sequence>
<proteinExistence type="predicted"/>
<evidence type="ECO:0000259" key="2">
    <source>
        <dbReference type="Pfam" id="PF20415"/>
    </source>
</evidence>
<name>A0A4Y9YQB9_9APHY</name>
<gene>
    <name evidence="3" type="ORF">EVJ58_g2985</name>
</gene>
<comment type="caution">
    <text evidence="3">The sequence shown here is derived from an EMBL/GenBank/DDBJ whole genome shotgun (WGS) entry which is preliminary data.</text>
</comment>
<dbReference type="Pfam" id="PF20415">
    <property type="entry name" value="DUF6699"/>
    <property type="match status" value="1"/>
</dbReference>
<feature type="region of interest" description="Disordered" evidence="1">
    <location>
        <begin position="1"/>
        <end position="27"/>
    </location>
</feature>
<protein>
    <recommendedName>
        <fullName evidence="2">DUF6699 domain-containing protein</fullName>
    </recommendedName>
</protein>
<dbReference type="STRING" id="34475.A0A4Y9YQB9"/>
<dbReference type="AlphaFoldDB" id="A0A4Y9YQB9"/>
<evidence type="ECO:0000313" key="3">
    <source>
        <dbReference type="EMBL" id="TFY63877.1"/>
    </source>
</evidence>
<dbReference type="InterPro" id="IPR046522">
    <property type="entry name" value="DUF6699"/>
</dbReference>
<dbReference type="Proteomes" id="UP000298390">
    <property type="component" value="Unassembled WGS sequence"/>
</dbReference>